<keyword evidence="3" id="KW-0560">Oxidoreductase</keyword>
<comment type="similarity">
    <text evidence="1">Belongs to the shaker potassium channel beta subunit family.</text>
</comment>
<dbReference type="InterPro" id="IPR023210">
    <property type="entry name" value="NADP_OxRdtase_dom"/>
</dbReference>
<dbReference type="STRING" id="312017.Q23TY6"/>
<dbReference type="Proteomes" id="UP000009168">
    <property type="component" value="Unassembled WGS sequence"/>
</dbReference>
<dbReference type="HOGENOM" id="CLU_023205_2_0_1"/>
<evidence type="ECO:0000256" key="2">
    <source>
        <dbReference type="ARBA" id="ARBA00022857"/>
    </source>
</evidence>
<feature type="domain" description="NADP-dependent oxidoreductase" evidence="4">
    <location>
        <begin position="15"/>
        <end position="86"/>
    </location>
</feature>
<dbReference type="EMBL" id="GG662632">
    <property type="protein sequence ID" value="EAR99995.2"/>
    <property type="molecule type" value="Genomic_DNA"/>
</dbReference>
<evidence type="ECO:0000313" key="6">
    <source>
        <dbReference type="Proteomes" id="UP000009168"/>
    </source>
</evidence>
<protein>
    <submittedName>
        <fullName evidence="5">Aldo/keto reductase family oxidoreductase</fullName>
    </submittedName>
</protein>
<dbReference type="KEGG" id="tet:TTHERM_00962010"/>
<dbReference type="Pfam" id="PF00248">
    <property type="entry name" value="Aldo_ket_red"/>
    <property type="match status" value="1"/>
</dbReference>
<name>Q23TY6_TETTS</name>
<dbReference type="Gene3D" id="3.20.20.100">
    <property type="entry name" value="NADP-dependent oxidoreductase domain"/>
    <property type="match status" value="1"/>
</dbReference>
<dbReference type="GO" id="GO:0016491">
    <property type="term" value="F:oxidoreductase activity"/>
    <property type="evidence" value="ECO:0007669"/>
    <property type="project" value="UniProtKB-KW"/>
</dbReference>
<dbReference type="AlphaFoldDB" id="Q23TY6"/>
<evidence type="ECO:0000256" key="1">
    <source>
        <dbReference type="ARBA" id="ARBA00006515"/>
    </source>
</evidence>
<dbReference type="InParanoid" id="Q23TY6"/>
<dbReference type="eggNOG" id="KOG1575">
    <property type="taxonomic scope" value="Eukaryota"/>
</dbReference>
<dbReference type="GeneID" id="7828967"/>
<accession>Q23TY6</accession>
<dbReference type="PANTHER" id="PTHR43150">
    <property type="entry name" value="HYPERKINETIC, ISOFORM M"/>
    <property type="match status" value="1"/>
</dbReference>
<dbReference type="OrthoDB" id="2310150at2759"/>
<dbReference type="InterPro" id="IPR005399">
    <property type="entry name" value="K_chnl_volt-dep_bsu_KCNAB-rel"/>
</dbReference>
<evidence type="ECO:0000313" key="5">
    <source>
        <dbReference type="EMBL" id="EAR99995.2"/>
    </source>
</evidence>
<evidence type="ECO:0000259" key="4">
    <source>
        <dbReference type="Pfam" id="PF00248"/>
    </source>
</evidence>
<dbReference type="PANTHER" id="PTHR43150:SF2">
    <property type="entry name" value="HYPERKINETIC, ISOFORM M"/>
    <property type="match status" value="1"/>
</dbReference>
<evidence type="ECO:0000256" key="3">
    <source>
        <dbReference type="ARBA" id="ARBA00023002"/>
    </source>
</evidence>
<gene>
    <name evidence="5" type="ORF">TTHERM_00962010</name>
</gene>
<dbReference type="SUPFAM" id="SSF51430">
    <property type="entry name" value="NAD(P)-linked oxidoreductase"/>
    <property type="match status" value="1"/>
</dbReference>
<keyword evidence="2" id="KW-0521">NADP</keyword>
<dbReference type="RefSeq" id="XP_001020240.2">
    <property type="nucleotide sequence ID" value="XM_001020240.2"/>
</dbReference>
<keyword evidence="6" id="KW-1185">Reference proteome</keyword>
<dbReference type="InterPro" id="IPR036812">
    <property type="entry name" value="NAD(P)_OxRdtase_dom_sf"/>
</dbReference>
<reference evidence="6" key="1">
    <citation type="journal article" date="2006" name="PLoS Biol.">
        <title>Macronuclear genome sequence of the ciliate Tetrahymena thermophila, a model eukaryote.</title>
        <authorList>
            <person name="Eisen J.A."/>
            <person name="Coyne R.S."/>
            <person name="Wu M."/>
            <person name="Wu D."/>
            <person name="Thiagarajan M."/>
            <person name="Wortman J.R."/>
            <person name="Badger J.H."/>
            <person name="Ren Q."/>
            <person name="Amedeo P."/>
            <person name="Jones K.M."/>
            <person name="Tallon L.J."/>
            <person name="Delcher A.L."/>
            <person name="Salzberg S.L."/>
            <person name="Silva J.C."/>
            <person name="Haas B.J."/>
            <person name="Majoros W.H."/>
            <person name="Farzad M."/>
            <person name="Carlton J.M."/>
            <person name="Smith R.K. Jr."/>
            <person name="Garg J."/>
            <person name="Pearlman R.E."/>
            <person name="Karrer K.M."/>
            <person name="Sun L."/>
            <person name="Manning G."/>
            <person name="Elde N.C."/>
            <person name="Turkewitz A.P."/>
            <person name="Asai D.J."/>
            <person name="Wilkes D.E."/>
            <person name="Wang Y."/>
            <person name="Cai H."/>
            <person name="Collins K."/>
            <person name="Stewart B.A."/>
            <person name="Lee S.R."/>
            <person name="Wilamowska K."/>
            <person name="Weinberg Z."/>
            <person name="Ruzzo W.L."/>
            <person name="Wloga D."/>
            <person name="Gaertig J."/>
            <person name="Frankel J."/>
            <person name="Tsao C.-C."/>
            <person name="Gorovsky M.A."/>
            <person name="Keeling P.J."/>
            <person name="Waller R.F."/>
            <person name="Patron N.J."/>
            <person name="Cherry J.M."/>
            <person name="Stover N.A."/>
            <person name="Krieger C.J."/>
            <person name="del Toro C."/>
            <person name="Ryder H.F."/>
            <person name="Williamson S.C."/>
            <person name="Barbeau R.A."/>
            <person name="Hamilton E.P."/>
            <person name="Orias E."/>
        </authorList>
    </citation>
    <scope>NUCLEOTIDE SEQUENCE [LARGE SCALE GENOMIC DNA]</scope>
    <source>
        <strain evidence="6">SB210</strain>
    </source>
</reference>
<organism evidence="5 6">
    <name type="scientific">Tetrahymena thermophila (strain SB210)</name>
    <dbReference type="NCBI Taxonomy" id="312017"/>
    <lineage>
        <taxon>Eukaryota</taxon>
        <taxon>Sar</taxon>
        <taxon>Alveolata</taxon>
        <taxon>Ciliophora</taxon>
        <taxon>Intramacronucleata</taxon>
        <taxon>Oligohymenophorea</taxon>
        <taxon>Hymenostomatida</taxon>
        <taxon>Tetrahymenina</taxon>
        <taxon>Tetrahymenidae</taxon>
        <taxon>Tetrahymena</taxon>
    </lineage>
</organism>
<proteinExistence type="inferred from homology"/>
<sequence length="116" mass="13204">MKRIYSQYFAEDKKEKLLKLLNALGNIAMILKYTQSQLAMAWVLANTDVSSAITSATRPEQLDDIVKSVQVVKLITPEVNKEINAILGNKSMCGIDDKTYGLKKYKKRFNVIKNQY</sequence>